<accession>A0ABS5TEF9</accession>
<proteinExistence type="predicted"/>
<dbReference type="InterPro" id="IPR029044">
    <property type="entry name" value="Nucleotide-diphossugar_trans"/>
</dbReference>
<reference evidence="2 3" key="1">
    <citation type="submission" date="2021-05" db="EMBL/GenBank/DDBJ databases">
        <title>Kineosporia and Streptomyces sp. nov. two new marine actinobacteria isolated from Coral.</title>
        <authorList>
            <person name="Buangrab K."/>
            <person name="Sutthacheep M."/>
            <person name="Yeemin T."/>
            <person name="Harunari E."/>
            <person name="Igarashi Y."/>
            <person name="Kanchanasin P."/>
            <person name="Tanasupawat S."/>
            <person name="Phongsopitanun W."/>
        </authorList>
    </citation>
    <scope>NUCLEOTIDE SEQUENCE [LARGE SCALE GENOMIC DNA]</scope>
    <source>
        <strain evidence="2 3">J2-2</strain>
    </source>
</reference>
<dbReference type="Proteomes" id="UP001197247">
    <property type="component" value="Unassembled WGS sequence"/>
</dbReference>
<sequence>MSLMKLPSPGSIPISVIIMTLNEERVLEHTLRSVTPFAQVFVVDSHSTDRTLEIAEAHGAEVVQFTWNGGYPKKKEWALLNLPHEHDWVLYLDADEMVTPQLATELAALTKGELRDAAYDVELDYWFLGRMLRHGHRVTKRVLLDRTRAEWPHVDDLGVKNMWEVEGHYQPTVNGTVGRLTGTLQHNDRDPLFDYFSRHNRYSDWEAHLAERESLAKSVQGARTERGKRYARLPFKPLAFFMYSFIARRGFLDGKAGFHYAVAHAFYFWQISVKRREISLQNSEPTIDLTTDTTDREHHR</sequence>
<protein>
    <submittedName>
        <fullName evidence="2">Glycosyltransferase family 2 protein</fullName>
    </submittedName>
</protein>
<dbReference type="PANTHER" id="PTHR43630:SF2">
    <property type="entry name" value="GLYCOSYLTRANSFERASE"/>
    <property type="match status" value="1"/>
</dbReference>
<dbReference type="Gene3D" id="3.90.550.10">
    <property type="entry name" value="Spore Coat Polysaccharide Biosynthesis Protein SpsA, Chain A"/>
    <property type="match status" value="1"/>
</dbReference>
<evidence type="ECO:0000313" key="2">
    <source>
        <dbReference type="EMBL" id="MBT0769477.1"/>
    </source>
</evidence>
<name>A0ABS5TEF9_9ACTN</name>
<dbReference type="PANTHER" id="PTHR43630">
    <property type="entry name" value="POLY-BETA-1,6-N-ACETYL-D-GLUCOSAMINE SYNTHASE"/>
    <property type="match status" value="1"/>
</dbReference>
<dbReference type="CDD" id="cd02511">
    <property type="entry name" value="Beta4Glucosyltransferase"/>
    <property type="match status" value="1"/>
</dbReference>
<organism evidence="2 3">
    <name type="scientific">Kineosporia corallincola</name>
    <dbReference type="NCBI Taxonomy" id="2835133"/>
    <lineage>
        <taxon>Bacteria</taxon>
        <taxon>Bacillati</taxon>
        <taxon>Actinomycetota</taxon>
        <taxon>Actinomycetes</taxon>
        <taxon>Kineosporiales</taxon>
        <taxon>Kineosporiaceae</taxon>
        <taxon>Kineosporia</taxon>
    </lineage>
</organism>
<dbReference type="SUPFAM" id="SSF53448">
    <property type="entry name" value="Nucleotide-diphospho-sugar transferases"/>
    <property type="match status" value="1"/>
</dbReference>
<keyword evidence="3" id="KW-1185">Reference proteome</keyword>
<comment type="caution">
    <text evidence="2">The sequence shown here is derived from an EMBL/GenBank/DDBJ whole genome shotgun (WGS) entry which is preliminary data.</text>
</comment>
<evidence type="ECO:0000259" key="1">
    <source>
        <dbReference type="Pfam" id="PF00535"/>
    </source>
</evidence>
<dbReference type="Pfam" id="PF00535">
    <property type="entry name" value="Glycos_transf_2"/>
    <property type="match status" value="1"/>
</dbReference>
<evidence type="ECO:0000313" key="3">
    <source>
        <dbReference type="Proteomes" id="UP001197247"/>
    </source>
</evidence>
<feature type="domain" description="Glycosyltransferase 2-like" evidence="1">
    <location>
        <begin position="15"/>
        <end position="113"/>
    </location>
</feature>
<dbReference type="InterPro" id="IPR001173">
    <property type="entry name" value="Glyco_trans_2-like"/>
</dbReference>
<gene>
    <name evidence="2" type="ORF">KIH74_11135</name>
</gene>
<dbReference type="EMBL" id="JAHBAY010000004">
    <property type="protein sequence ID" value="MBT0769477.1"/>
    <property type="molecule type" value="Genomic_DNA"/>
</dbReference>